<comment type="caution">
    <text evidence="7">The sequence shown here is derived from an EMBL/GenBank/DDBJ whole genome shotgun (WGS) entry which is preliminary data.</text>
</comment>
<organism evidence="7 8">
    <name type="scientific">Sphaerosporella brunnea</name>
    <dbReference type="NCBI Taxonomy" id="1250544"/>
    <lineage>
        <taxon>Eukaryota</taxon>
        <taxon>Fungi</taxon>
        <taxon>Dikarya</taxon>
        <taxon>Ascomycota</taxon>
        <taxon>Pezizomycotina</taxon>
        <taxon>Pezizomycetes</taxon>
        <taxon>Pezizales</taxon>
        <taxon>Pyronemataceae</taxon>
        <taxon>Sphaerosporella</taxon>
    </lineage>
</organism>
<dbReference type="Proteomes" id="UP000326924">
    <property type="component" value="Unassembled WGS sequence"/>
</dbReference>
<evidence type="ECO:0000313" key="7">
    <source>
        <dbReference type="EMBL" id="KAA8901456.1"/>
    </source>
</evidence>
<sequence length="349" mass="39935">MGSSLSKSATHGSGVSSGRITKSVQRPKESAKSHLERAIERARRAQGGETEQAQLKAMLQLISREPEKEFRRLDEVRKRQNEIAEQVARLRREVIAPLRGKLLNQYQKILTDVTKDVMEHNNKTYKVRSYKLVKGTNSLTTTVLARVLGIMDGGWLDDEAINYYLNLIQERENEEKPRILIFTTFFYESLSRGGYDRVAKYGLKRGVTPEDVLKLDFLMLPLHLGSNHWALGVINLKLERFEVYDSIMPKNGPSQKIYDSMRAYMVGLSKATGKKIDLSRWINYWDPRAPQQANGFDCGIFAAKTMEVYARRGKVNFSSTNINHQRALMAVELYNGELVDYENNEHLAE</sequence>
<proteinExistence type="inferred from homology"/>
<reference evidence="7 8" key="1">
    <citation type="submission" date="2019-09" db="EMBL/GenBank/DDBJ databases">
        <title>Draft genome of the ectomycorrhizal ascomycete Sphaerosporella brunnea.</title>
        <authorList>
            <consortium name="DOE Joint Genome Institute"/>
            <person name="Benucci G.M."/>
            <person name="Marozzi G."/>
            <person name="Antonielli L."/>
            <person name="Sanchez S."/>
            <person name="Marco P."/>
            <person name="Wang X."/>
            <person name="Falini L.B."/>
            <person name="Barry K."/>
            <person name="Haridas S."/>
            <person name="Lipzen A."/>
            <person name="Labutti K."/>
            <person name="Grigoriev I.V."/>
            <person name="Murat C."/>
            <person name="Martin F."/>
            <person name="Albertini E."/>
            <person name="Donnini D."/>
            <person name="Bonito G."/>
        </authorList>
    </citation>
    <scope>NUCLEOTIDE SEQUENCE [LARGE SCALE GENOMIC DNA]</scope>
    <source>
        <strain evidence="7 8">Sb_GMNB300</strain>
    </source>
</reference>
<dbReference type="InterPro" id="IPR003653">
    <property type="entry name" value="Peptidase_C48_C"/>
</dbReference>
<name>A0A5J5ERD4_9PEZI</name>
<dbReference type="PANTHER" id="PTHR12606:SF141">
    <property type="entry name" value="GH15225P-RELATED"/>
    <property type="match status" value="1"/>
</dbReference>
<protein>
    <recommendedName>
        <fullName evidence="6">Ubiquitin-like protease family profile domain-containing protein</fullName>
    </recommendedName>
</protein>
<accession>A0A5J5ERD4</accession>
<comment type="similarity">
    <text evidence="1">Belongs to the peptidase C48 family.</text>
</comment>
<dbReference type="Gene3D" id="3.40.395.10">
    <property type="entry name" value="Adenoviral Proteinase, Chain A"/>
    <property type="match status" value="1"/>
</dbReference>
<keyword evidence="8" id="KW-1185">Reference proteome</keyword>
<dbReference type="InParanoid" id="A0A5J5ERD4"/>
<evidence type="ECO:0000259" key="6">
    <source>
        <dbReference type="PROSITE" id="PS50600"/>
    </source>
</evidence>
<dbReference type="AlphaFoldDB" id="A0A5J5ERD4"/>
<feature type="region of interest" description="Disordered" evidence="5">
    <location>
        <begin position="1"/>
        <end position="50"/>
    </location>
</feature>
<dbReference type="EMBL" id="VXIS01000144">
    <property type="protein sequence ID" value="KAA8901456.1"/>
    <property type="molecule type" value="Genomic_DNA"/>
</dbReference>
<dbReference type="GO" id="GO:0016929">
    <property type="term" value="F:deSUMOylase activity"/>
    <property type="evidence" value="ECO:0007669"/>
    <property type="project" value="TreeGrafter"/>
</dbReference>
<dbReference type="GO" id="GO:0005634">
    <property type="term" value="C:nucleus"/>
    <property type="evidence" value="ECO:0007669"/>
    <property type="project" value="TreeGrafter"/>
</dbReference>
<evidence type="ECO:0000256" key="2">
    <source>
        <dbReference type="ARBA" id="ARBA00022670"/>
    </source>
</evidence>
<keyword evidence="3" id="KW-0378">Hydrolase</keyword>
<dbReference type="PANTHER" id="PTHR12606">
    <property type="entry name" value="SENTRIN/SUMO-SPECIFIC PROTEASE"/>
    <property type="match status" value="1"/>
</dbReference>
<keyword evidence="4" id="KW-0788">Thiol protease</keyword>
<dbReference type="Pfam" id="PF02902">
    <property type="entry name" value="Peptidase_C48"/>
    <property type="match status" value="1"/>
</dbReference>
<evidence type="ECO:0000256" key="1">
    <source>
        <dbReference type="ARBA" id="ARBA00005234"/>
    </source>
</evidence>
<feature type="compositionally biased region" description="Basic and acidic residues" evidence="5">
    <location>
        <begin position="26"/>
        <end position="43"/>
    </location>
</feature>
<gene>
    <name evidence="7" type="ORF">FN846DRAFT_118349</name>
</gene>
<dbReference type="OrthoDB" id="1939479at2759"/>
<evidence type="ECO:0000256" key="5">
    <source>
        <dbReference type="SAM" id="MobiDB-lite"/>
    </source>
</evidence>
<dbReference type="InterPro" id="IPR038765">
    <property type="entry name" value="Papain-like_cys_pep_sf"/>
</dbReference>
<feature type="domain" description="Ubiquitin-like protease family profile" evidence="6">
    <location>
        <begin position="123"/>
        <end position="309"/>
    </location>
</feature>
<dbReference type="PROSITE" id="PS50600">
    <property type="entry name" value="ULP_PROTEASE"/>
    <property type="match status" value="1"/>
</dbReference>
<dbReference type="GO" id="GO:0006508">
    <property type="term" value="P:proteolysis"/>
    <property type="evidence" value="ECO:0007669"/>
    <property type="project" value="UniProtKB-KW"/>
</dbReference>
<dbReference type="GO" id="GO:0016926">
    <property type="term" value="P:protein desumoylation"/>
    <property type="evidence" value="ECO:0007669"/>
    <property type="project" value="TreeGrafter"/>
</dbReference>
<evidence type="ECO:0000313" key="8">
    <source>
        <dbReference type="Proteomes" id="UP000326924"/>
    </source>
</evidence>
<keyword evidence="2" id="KW-0645">Protease</keyword>
<evidence type="ECO:0000256" key="4">
    <source>
        <dbReference type="ARBA" id="ARBA00022807"/>
    </source>
</evidence>
<evidence type="ECO:0000256" key="3">
    <source>
        <dbReference type="ARBA" id="ARBA00022801"/>
    </source>
</evidence>
<dbReference type="SUPFAM" id="SSF54001">
    <property type="entry name" value="Cysteine proteinases"/>
    <property type="match status" value="1"/>
</dbReference>
<feature type="compositionally biased region" description="Polar residues" evidence="5">
    <location>
        <begin position="1"/>
        <end position="24"/>
    </location>
</feature>